<organism evidence="6 7">
    <name type="scientific">Rhodococcoides fascians</name>
    <name type="common">Rhodococcus fascians</name>
    <dbReference type="NCBI Taxonomy" id="1828"/>
    <lineage>
        <taxon>Bacteria</taxon>
        <taxon>Bacillati</taxon>
        <taxon>Actinomycetota</taxon>
        <taxon>Actinomycetes</taxon>
        <taxon>Mycobacteriales</taxon>
        <taxon>Nocardiaceae</taxon>
        <taxon>Rhodococcoides</taxon>
    </lineage>
</organism>
<sequence length="403" mass="42754">MGHREEGALGPYLDTRKNGAPLDIGHLGLDESRHVTPISSRFGSAARALTGGIAVLVLLAAAACGSGTTGSDDAGTQAVDLNANPAACSANDRVDSVDRASGPFTYTDGRGRTVSLDAQPTRIIADEESAAALMSYGIKPIAIWSTTPMGTSPILSCSDLTGIESVGETWGTFDFEKAASLDPDLVIGEFNPRFGQFGKLTTTADSSKADTIDRIAPTLGVTLDTTSTAKTIENYAGLASSLGVDLDTPQLADIKSDYDAAVTNFKKVASERQDLTGVGVWPLDVAYVLDPSADPDFSDYESWGLKMYTPDGTDDGYWKKVSWENVSSVDADVAFVYHDVANASDVKLADIPSRYPGFDTISAVEKQQMVLWDYGANKSYSRYTNTIDVYADALSKAQKVTAE</sequence>
<dbReference type="InterPro" id="IPR002491">
    <property type="entry name" value="ABC_transptr_periplasmic_BD"/>
</dbReference>
<feature type="domain" description="Fe/B12 periplasmic-binding" evidence="5">
    <location>
        <begin position="112"/>
        <end position="403"/>
    </location>
</feature>
<dbReference type="PANTHER" id="PTHR30532">
    <property type="entry name" value="IRON III DICITRATE-BINDING PERIPLASMIC PROTEIN"/>
    <property type="match status" value="1"/>
</dbReference>
<dbReference type="SUPFAM" id="SSF53807">
    <property type="entry name" value="Helical backbone' metal receptor"/>
    <property type="match status" value="1"/>
</dbReference>
<evidence type="ECO:0000256" key="4">
    <source>
        <dbReference type="ARBA" id="ARBA00022729"/>
    </source>
</evidence>
<accession>A0A143QMW5</accession>
<evidence type="ECO:0000313" key="6">
    <source>
        <dbReference type="EMBL" id="AMY23822.1"/>
    </source>
</evidence>
<dbReference type="RefSeq" id="WP_048320554.1">
    <property type="nucleotide sequence ID" value="NZ_CP015220.1"/>
</dbReference>
<dbReference type="EMBL" id="CP015220">
    <property type="protein sequence ID" value="AMY23822.1"/>
    <property type="molecule type" value="Genomic_DNA"/>
</dbReference>
<gene>
    <name evidence="6" type="ORF">A3Q41_02523</name>
</gene>
<reference evidence="6 7" key="1">
    <citation type="journal article" date="2016" name="Genome Announc.">
        <title>Complete Genome and Plasmid Sequences for Rhodococcus fascians D188 and Draft Sequences for Rhodococcus Isolates PBTS 1 and PBTS 2.</title>
        <authorList>
            <person name="Stamler R.A."/>
            <person name="Vereecke D."/>
            <person name="Zhang Y."/>
            <person name="Schilkey F."/>
            <person name="Devitt N."/>
            <person name="Randall J.J."/>
        </authorList>
    </citation>
    <scope>NUCLEOTIDE SEQUENCE [LARGE SCALE GENOMIC DNA]</scope>
    <source>
        <strain evidence="6 7">PBTS2</strain>
    </source>
</reference>
<evidence type="ECO:0000259" key="5">
    <source>
        <dbReference type="PROSITE" id="PS50983"/>
    </source>
</evidence>
<dbReference type="PROSITE" id="PS50983">
    <property type="entry name" value="FE_B12_PBP"/>
    <property type="match status" value="1"/>
</dbReference>
<dbReference type="Pfam" id="PF01497">
    <property type="entry name" value="Peripla_BP_2"/>
    <property type="match status" value="1"/>
</dbReference>
<dbReference type="GO" id="GO:1901678">
    <property type="term" value="P:iron coordination entity transport"/>
    <property type="evidence" value="ECO:0007669"/>
    <property type="project" value="UniProtKB-ARBA"/>
</dbReference>
<dbReference type="PATRIC" id="fig|1653479.3.peg.2555"/>
<dbReference type="AlphaFoldDB" id="A0A143QMW5"/>
<dbReference type="GO" id="GO:0030288">
    <property type="term" value="C:outer membrane-bounded periplasmic space"/>
    <property type="evidence" value="ECO:0007669"/>
    <property type="project" value="TreeGrafter"/>
</dbReference>
<name>A0A143QMW5_RHOFA</name>
<evidence type="ECO:0000256" key="1">
    <source>
        <dbReference type="ARBA" id="ARBA00004196"/>
    </source>
</evidence>
<comment type="similarity">
    <text evidence="2">Belongs to the bacterial solute-binding protein 8 family.</text>
</comment>
<reference evidence="7" key="2">
    <citation type="submission" date="2016-04" db="EMBL/GenBank/DDBJ databases">
        <title>Complete Genome and Plasmid Sequences for Rhodococcus fascians D188 and Draft Sequences for Rhodococcus spp. Isolates PBTS 1 and PBTS 2.</title>
        <authorList>
            <person name="Stamer R."/>
            <person name="Vereecke D."/>
            <person name="Zhang Y."/>
            <person name="Schilkey F."/>
            <person name="Devitt N."/>
            <person name="Randall J."/>
        </authorList>
    </citation>
    <scope>NUCLEOTIDE SEQUENCE [LARGE SCALE GENOMIC DNA]</scope>
    <source>
        <strain evidence="7">PBTS2</strain>
    </source>
</reference>
<keyword evidence="4" id="KW-0732">Signal</keyword>
<evidence type="ECO:0000256" key="2">
    <source>
        <dbReference type="ARBA" id="ARBA00008814"/>
    </source>
</evidence>
<evidence type="ECO:0000313" key="7">
    <source>
        <dbReference type="Proteomes" id="UP000076038"/>
    </source>
</evidence>
<protein>
    <recommendedName>
        <fullName evidence="5">Fe/B12 periplasmic-binding domain-containing protein</fullName>
    </recommendedName>
</protein>
<dbReference type="KEGG" id="rhs:A3Q41_02523"/>
<dbReference type="OrthoDB" id="7941913at2"/>
<evidence type="ECO:0000256" key="3">
    <source>
        <dbReference type="ARBA" id="ARBA00022448"/>
    </source>
</evidence>
<keyword evidence="3" id="KW-0813">Transport</keyword>
<comment type="subcellular location">
    <subcellularLocation>
        <location evidence="1">Cell envelope</location>
    </subcellularLocation>
</comment>
<dbReference type="Proteomes" id="UP000076038">
    <property type="component" value="Chromosome"/>
</dbReference>
<dbReference type="InterPro" id="IPR051313">
    <property type="entry name" value="Bact_iron-sidero_bind"/>
</dbReference>
<keyword evidence="7" id="KW-1185">Reference proteome</keyword>
<dbReference type="Gene3D" id="3.40.50.1980">
    <property type="entry name" value="Nitrogenase molybdenum iron protein domain"/>
    <property type="match status" value="2"/>
</dbReference>
<dbReference type="PANTHER" id="PTHR30532:SF24">
    <property type="entry name" value="FERRIC ENTEROBACTIN-BINDING PERIPLASMIC PROTEIN FEPB"/>
    <property type="match status" value="1"/>
</dbReference>
<proteinExistence type="inferred from homology"/>